<proteinExistence type="predicted"/>
<dbReference type="EMBL" id="AP021874">
    <property type="protein sequence ID" value="BBO67940.1"/>
    <property type="molecule type" value="Genomic_DNA"/>
</dbReference>
<accession>A0A5K7YIM0</accession>
<sequence length="105" mass="12427">MWNTPTKEELSKIPRLYETENIPLKDKTIHLHFFIGGCDWYIAEYDGDDFFWGYAILNGDTVNAEWGYISFKELRDLVVPPGIEIDRDLYWEKKLAQEIPKITKI</sequence>
<dbReference type="RefSeq" id="WP_155316149.1">
    <property type="nucleotide sequence ID" value="NZ_AP021874.1"/>
</dbReference>
<evidence type="ECO:0000313" key="1">
    <source>
        <dbReference type="EMBL" id="BBO67940.1"/>
    </source>
</evidence>
<keyword evidence="2" id="KW-1185">Reference proteome</keyword>
<dbReference type="KEGG" id="dalk:DSCA_18700"/>
<dbReference type="AlphaFoldDB" id="A0A5K7YIM0"/>
<dbReference type="OrthoDB" id="5421038at2"/>
<gene>
    <name evidence="1" type="ORF">DSCA_18700</name>
</gene>
<reference evidence="1 2" key="1">
    <citation type="submission" date="2019-11" db="EMBL/GenBank/DDBJ databases">
        <title>Comparative genomics of hydrocarbon-degrading Desulfosarcina strains.</title>
        <authorList>
            <person name="Watanabe M."/>
            <person name="Kojima H."/>
            <person name="Fukui M."/>
        </authorList>
    </citation>
    <scope>NUCLEOTIDE SEQUENCE [LARGE SCALE GENOMIC DNA]</scope>
    <source>
        <strain evidence="1 2">PL12</strain>
    </source>
</reference>
<evidence type="ECO:0008006" key="3">
    <source>
        <dbReference type="Google" id="ProtNLM"/>
    </source>
</evidence>
<evidence type="ECO:0000313" key="2">
    <source>
        <dbReference type="Proteomes" id="UP000427906"/>
    </source>
</evidence>
<protein>
    <recommendedName>
        <fullName evidence="3">DUF2958 domain-containing protein</fullName>
    </recommendedName>
</protein>
<name>A0A5K7YIM0_9BACT</name>
<dbReference type="Proteomes" id="UP000427906">
    <property type="component" value="Chromosome"/>
</dbReference>
<dbReference type="InterPro" id="IPR021341">
    <property type="entry name" value="DUF2958"/>
</dbReference>
<dbReference type="Pfam" id="PF11171">
    <property type="entry name" value="DUF2958"/>
    <property type="match status" value="1"/>
</dbReference>
<organism evidence="1 2">
    <name type="scientific">Desulfosarcina alkanivorans</name>
    <dbReference type="NCBI Taxonomy" id="571177"/>
    <lineage>
        <taxon>Bacteria</taxon>
        <taxon>Pseudomonadati</taxon>
        <taxon>Thermodesulfobacteriota</taxon>
        <taxon>Desulfobacteria</taxon>
        <taxon>Desulfobacterales</taxon>
        <taxon>Desulfosarcinaceae</taxon>
        <taxon>Desulfosarcina</taxon>
    </lineage>
</organism>